<protein>
    <submittedName>
        <fullName evidence="1">Methyltransferase domain-containing protein</fullName>
    </submittedName>
</protein>
<dbReference type="SUPFAM" id="SSF53335">
    <property type="entry name" value="S-adenosyl-L-methionine-dependent methyltransferases"/>
    <property type="match status" value="1"/>
</dbReference>
<reference evidence="1" key="1">
    <citation type="journal article" date="2022" name="ISME J.">
        <title>Identification of active gaseous-alkane degraders at natural gas seeps.</title>
        <authorList>
            <person name="Farhan Ul Haque M."/>
            <person name="Hernandez M."/>
            <person name="Crombie A.T."/>
            <person name="Murrell J.C."/>
        </authorList>
    </citation>
    <scope>NUCLEOTIDE SEQUENCE</scope>
    <source>
        <strain evidence="1">PC2</strain>
    </source>
</reference>
<evidence type="ECO:0000313" key="2">
    <source>
        <dbReference type="Proteomes" id="UP001139104"/>
    </source>
</evidence>
<keyword evidence="2" id="KW-1185">Reference proteome</keyword>
<dbReference type="Pfam" id="PF13489">
    <property type="entry name" value="Methyltransf_23"/>
    <property type="match status" value="1"/>
</dbReference>
<dbReference type="GO" id="GO:0032259">
    <property type="term" value="P:methylation"/>
    <property type="evidence" value="ECO:0007669"/>
    <property type="project" value="UniProtKB-KW"/>
</dbReference>
<keyword evidence="1" id="KW-0808">Transferase</keyword>
<dbReference type="CDD" id="cd02440">
    <property type="entry name" value="AdoMet_MTases"/>
    <property type="match status" value="1"/>
</dbReference>
<evidence type="ECO:0000313" key="1">
    <source>
        <dbReference type="EMBL" id="MCI4682221.1"/>
    </source>
</evidence>
<dbReference type="PANTHER" id="PTHR43861">
    <property type="entry name" value="TRANS-ACONITATE 2-METHYLTRANSFERASE-RELATED"/>
    <property type="match status" value="1"/>
</dbReference>
<comment type="caution">
    <text evidence="1">The sequence shown here is derived from an EMBL/GenBank/DDBJ whole genome shotgun (WGS) entry which is preliminary data.</text>
</comment>
<dbReference type="Proteomes" id="UP001139104">
    <property type="component" value="Unassembled WGS sequence"/>
</dbReference>
<proteinExistence type="predicted"/>
<name>A0ABS9Z426_9HYPH</name>
<dbReference type="Gene3D" id="3.40.50.150">
    <property type="entry name" value="Vaccinia Virus protein VP39"/>
    <property type="match status" value="1"/>
</dbReference>
<sequence length="225" mass="25104">MQQTPAHDFFNGDLLSFMPPDCNRVVEVGCSTGALARAYLKVNSNCHYAGVEIDPNYAEAARKICAEAVVGDVETMPGETFERLFACDCAVFGDTLEHLRDPWDVLRRIRPLLRPGGRVVACIPNAQHWSVQLRLACGLFRYEDAGLLDRTHLRWFTRITALEMFQSCGYRVIDGKPRIFPEAERERFLPAIRAMATAAGFDPDQAVADASPLQYVLVAVPETQV</sequence>
<dbReference type="GO" id="GO:0008168">
    <property type="term" value="F:methyltransferase activity"/>
    <property type="evidence" value="ECO:0007669"/>
    <property type="project" value="UniProtKB-KW"/>
</dbReference>
<dbReference type="InterPro" id="IPR029063">
    <property type="entry name" value="SAM-dependent_MTases_sf"/>
</dbReference>
<organism evidence="1 2">
    <name type="scientific">Candidatus Rhodoblastus alkanivorans</name>
    <dbReference type="NCBI Taxonomy" id="2954117"/>
    <lineage>
        <taxon>Bacteria</taxon>
        <taxon>Pseudomonadati</taxon>
        <taxon>Pseudomonadota</taxon>
        <taxon>Alphaproteobacteria</taxon>
        <taxon>Hyphomicrobiales</taxon>
        <taxon>Rhodoblastaceae</taxon>
        <taxon>Rhodoblastus</taxon>
    </lineage>
</organism>
<dbReference type="EMBL" id="JAIVFP010000001">
    <property type="protein sequence ID" value="MCI4682221.1"/>
    <property type="molecule type" value="Genomic_DNA"/>
</dbReference>
<keyword evidence="1" id="KW-0489">Methyltransferase</keyword>
<dbReference type="PANTHER" id="PTHR43861:SF1">
    <property type="entry name" value="TRANS-ACONITATE 2-METHYLTRANSFERASE"/>
    <property type="match status" value="1"/>
</dbReference>
<accession>A0ABS9Z426</accession>
<dbReference type="RefSeq" id="WP_243066249.1">
    <property type="nucleotide sequence ID" value="NZ_JAIVFK010000014.1"/>
</dbReference>
<gene>
    <name evidence="1" type="ORF">K2U94_05485</name>
</gene>